<evidence type="ECO:0000313" key="3">
    <source>
        <dbReference type="Proteomes" id="UP000763557"/>
    </source>
</evidence>
<keyword evidence="1" id="KW-1133">Transmembrane helix</keyword>
<feature type="transmembrane region" description="Helical" evidence="1">
    <location>
        <begin position="174"/>
        <end position="193"/>
    </location>
</feature>
<dbReference type="PANTHER" id="PTHR20992:SF9">
    <property type="entry name" value="AT15442P-RELATED"/>
    <property type="match status" value="1"/>
</dbReference>
<dbReference type="InterPro" id="IPR005240">
    <property type="entry name" value="DUF389"/>
</dbReference>
<accession>A0ABX2EZF6</accession>
<keyword evidence="1" id="KW-0472">Membrane</keyword>
<comment type="caution">
    <text evidence="2">The sequence shown here is derived from an EMBL/GenBank/DDBJ whole genome shotgun (WGS) entry which is preliminary data.</text>
</comment>
<protein>
    <submittedName>
        <fullName evidence="2">DUF389 domain-containing protein</fullName>
    </submittedName>
</protein>
<keyword evidence="3" id="KW-1185">Reference proteome</keyword>
<feature type="transmembrane region" description="Helical" evidence="1">
    <location>
        <begin position="213"/>
        <end position="235"/>
    </location>
</feature>
<evidence type="ECO:0000256" key="1">
    <source>
        <dbReference type="SAM" id="Phobius"/>
    </source>
</evidence>
<dbReference type="EMBL" id="JAAATY010000003">
    <property type="protein sequence ID" value="NRN64357.1"/>
    <property type="molecule type" value="Genomic_DNA"/>
</dbReference>
<organism evidence="2 3">
    <name type="scientific">Kibdelosporangium persicum</name>
    <dbReference type="NCBI Taxonomy" id="2698649"/>
    <lineage>
        <taxon>Bacteria</taxon>
        <taxon>Bacillati</taxon>
        <taxon>Actinomycetota</taxon>
        <taxon>Actinomycetes</taxon>
        <taxon>Pseudonocardiales</taxon>
        <taxon>Pseudonocardiaceae</taxon>
        <taxon>Kibdelosporangium</taxon>
    </lineage>
</organism>
<dbReference type="Pfam" id="PF04087">
    <property type="entry name" value="DUF389"/>
    <property type="match status" value="1"/>
</dbReference>
<proteinExistence type="predicted"/>
<reference evidence="2 3" key="1">
    <citation type="submission" date="2020-01" db="EMBL/GenBank/DDBJ databases">
        <title>Kibdelosporangium persica a novel Actinomycetes from a hot desert in Iran.</title>
        <authorList>
            <person name="Safaei N."/>
            <person name="Zaburannyi N."/>
            <person name="Mueller R."/>
            <person name="Wink J."/>
        </authorList>
    </citation>
    <scope>NUCLEOTIDE SEQUENCE [LARGE SCALE GENOMIC DNA]</scope>
    <source>
        <strain evidence="2 3">4NS15</strain>
    </source>
</reference>
<keyword evidence="1" id="KW-0812">Transmembrane</keyword>
<feature type="transmembrane region" description="Helical" evidence="1">
    <location>
        <begin position="141"/>
        <end position="162"/>
    </location>
</feature>
<dbReference type="Proteomes" id="UP000763557">
    <property type="component" value="Unassembled WGS sequence"/>
</dbReference>
<name>A0ABX2EZF6_9PSEU</name>
<sequence length="313" mass="32146">MLHLRVVCPPERTTAVVDLLKAQPGATHLIVLPGVAVAPEGDVVEADVAREAADEVIEQLCAIDLDHLGAITVEQIDTAVSDAADEAMAAAPGEGADAVVWQELLTRTGEESRLNGTFLGFITIACLLAGVAVVTDSTVTLVGAMVVGPEFGPLAAMAVGMVRRRWDLVSRAAVALAVGFPVAMLITAGGTLLAQAGGLLDVNAVRSADNLDFVYDVGVFSLIVALLAGAAGMLSMTSSKSAALVGVFISVTTIPAAGYAAVAAVLGEWQRCLYSFGQLVVNLIGVVLAAGFVLLVRKRTWTSQDNGRPLSTG</sequence>
<feature type="transmembrane region" description="Helical" evidence="1">
    <location>
        <begin position="114"/>
        <end position="135"/>
    </location>
</feature>
<dbReference type="RefSeq" id="WP_173126158.1">
    <property type="nucleotide sequence ID" value="NZ_CBCSGW010000007.1"/>
</dbReference>
<evidence type="ECO:0000313" key="2">
    <source>
        <dbReference type="EMBL" id="NRN64357.1"/>
    </source>
</evidence>
<feature type="transmembrane region" description="Helical" evidence="1">
    <location>
        <begin position="273"/>
        <end position="296"/>
    </location>
</feature>
<feature type="transmembrane region" description="Helical" evidence="1">
    <location>
        <begin position="242"/>
        <end position="267"/>
    </location>
</feature>
<gene>
    <name evidence="2" type="ORF">GC106_15630</name>
</gene>
<dbReference type="PANTHER" id="PTHR20992">
    <property type="entry name" value="AT15442P-RELATED"/>
    <property type="match status" value="1"/>
</dbReference>